<evidence type="ECO:0000313" key="2">
    <source>
        <dbReference type="EMBL" id="APW43357.1"/>
    </source>
</evidence>
<reference evidence="2 3" key="1">
    <citation type="submission" date="2017-01" db="EMBL/GenBank/DDBJ databases">
        <authorList>
            <person name="Mah S.A."/>
            <person name="Swanson W.J."/>
            <person name="Moy G.W."/>
            <person name="Vacquier V.D."/>
        </authorList>
    </citation>
    <scope>NUCLEOTIDE SEQUENCE [LARGE SCALE GENOMIC DNA]</scope>
    <source>
        <strain evidence="2 3">DSM 22694</strain>
    </source>
</reference>
<name>A0A1P8KBF8_9BURK</name>
<dbReference type="PANTHER" id="PTHR34351">
    <property type="entry name" value="SLR1927 PROTEIN-RELATED"/>
    <property type="match status" value="1"/>
</dbReference>
<feature type="compositionally biased region" description="Pro residues" evidence="1">
    <location>
        <begin position="227"/>
        <end position="237"/>
    </location>
</feature>
<dbReference type="STRING" id="1484693.RS694_13005"/>
<proteinExistence type="predicted"/>
<dbReference type="eggNOG" id="COG1721">
    <property type="taxonomic scope" value="Bacteria"/>
</dbReference>
<keyword evidence="3" id="KW-1185">Reference proteome</keyword>
<dbReference type="KEGG" id="rsb:RS694_13005"/>
<evidence type="ECO:0000256" key="1">
    <source>
        <dbReference type="SAM" id="MobiDB-lite"/>
    </source>
</evidence>
<dbReference type="RefSeq" id="WP_051391834.1">
    <property type="nucleotide sequence ID" value="NZ_CP019239.1"/>
</dbReference>
<dbReference type="Proteomes" id="UP000186110">
    <property type="component" value="Chromosome"/>
</dbReference>
<protein>
    <submittedName>
        <fullName evidence="2">Uncharacterized protein</fullName>
    </submittedName>
</protein>
<feature type="region of interest" description="Disordered" evidence="1">
    <location>
        <begin position="227"/>
        <end position="246"/>
    </location>
</feature>
<accession>A0A1P8KBF8</accession>
<sequence length="359" mass="39617">MNTATVRPAPVEGFALHQASADSARTDKEAGQTTRAWLHPIRYVRGRIQRFWNSRLTPRDSTTLTQRNVYILPTRPGWMMALTLLVLLVASINYQLNLGYVLTFLLTGSAVIGMHVCHGTLRGITMNLVAPDAQFVGSSVPISINLVSDRKSIRYGIGLAVWGNEHWSWTDVPAQGSAKVHVSFTPTHRGLHPLPTLTAETRFPLGTFRVWTVWRPAAQALVYPAPEAHPPPLPPGEPRAGGASTVQRHDTGEFDGVRAYRRGDPLKLVVWKKVAKADELVSRDAQQVQRLELWLDLNHTGLAGGTQASLEARLSRLCAWVLLAEKQGLRYGMRLGGRDIAPDSGEAHKRNCLQALAIY</sequence>
<evidence type="ECO:0000313" key="3">
    <source>
        <dbReference type="Proteomes" id="UP000186110"/>
    </source>
</evidence>
<dbReference type="PANTHER" id="PTHR34351:SF1">
    <property type="entry name" value="SLR1927 PROTEIN"/>
    <property type="match status" value="1"/>
</dbReference>
<organism evidence="2 3">
    <name type="scientific">Rhodoferax saidenbachensis</name>
    <dbReference type="NCBI Taxonomy" id="1484693"/>
    <lineage>
        <taxon>Bacteria</taxon>
        <taxon>Pseudomonadati</taxon>
        <taxon>Pseudomonadota</taxon>
        <taxon>Betaproteobacteria</taxon>
        <taxon>Burkholderiales</taxon>
        <taxon>Comamonadaceae</taxon>
        <taxon>Rhodoferax</taxon>
    </lineage>
</organism>
<dbReference type="EMBL" id="CP019239">
    <property type="protein sequence ID" value="APW43357.1"/>
    <property type="molecule type" value="Genomic_DNA"/>
</dbReference>
<gene>
    <name evidence="2" type="ORF">RS694_13005</name>
</gene>
<dbReference type="AlphaFoldDB" id="A0A1P8KBF8"/>